<keyword evidence="2" id="KW-1185">Reference proteome</keyword>
<reference evidence="1 2" key="1">
    <citation type="submission" date="2019-09" db="EMBL/GenBank/DDBJ databases">
        <title>Phylogeny of genus Pseudoclavibacter and closely related genus.</title>
        <authorList>
            <person name="Li Y."/>
        </authorList>
    </citation>
    <scope>NUCLEOTIDE SEQUENCE [LARGE SCALE GENOMIC DNA]</scope>
    <source>
        <strain evidence="1 2">DSM 23821</strain>
    </source>
</reference>
<protein>
    <recommendedName>
        <fullName evidence="3">Roadblock/LC7 domain-containing protein</fullName>
    </recommendedName>
</protein>
<evidence type="ECO:0000313" key="1">
    <source>
        <dbReference type="EMBL" id="KAB1656688.1"/>
    </source>
</evidence>
<organism evidence="1 2">
    <name type="scientific">Pseudoclavibacter chungangensis</name>
    <dbReference type="NCBI Taxonomy" id="587635"/>
    <lineage>
        <taxon>Bacteria</taxon>
        <taxon>Bacillati</taxon>
        <taxon>Actinomycetota</taxon>
        <taxon>Actinomycetes</taxon>
        <taxon>Micrococcales</taxon>
        <taxon>Microbacteriaceae</taxon>
        <taxon>Pseudoclavibacter</taxon>
    </lineage>
</organism>
<dbReference type="AlphaFoldDB" id="A0A7J5BQV0"/>
<proteinExistence type="predicted"/>
<comment type="caution">
    <text evidence="1">The sequence shown here is derived from an EMBL/GenBank/DDBJ whole genome shotgun (WGS) entry which is preliminary data.</text>
</comment>
<evidence type="ECO:0000313" key="2">
    <source>
        <dbReference type="Proteomes" id="UP000467240"/>
    </source>
</evidence>
<accession>A0A7J5BQV0</accession>
<dbReference type="Proteomes" id="UP000467240">
    <property type="component" value="Unassembled WGS sequence"/>
</dbReference>
<dbReference type="RefSeq" id="WP_158040702.1">
    <property type="nucleotide sequence ID" value="NZ_JACCFV010000001.1"/>
</dbReference>
<evidence type="ECO:0008006" key="3">
    <source>
        <dbReference type="Google" id="ProtNLM"/>
    </source>
</evidence>
<gene>
    <name evidence="1" type="ORF">F8O01_09885</name>
</gene>
<name>A0A7J5BQV0_9MICO</name>
<dbReference type="EMBL" id="WBJZ01000011">
    <property type="protein sequence ID" value="KAB1656688.1"/>
    <property type="molecule type" value="Genomic_DNA"/>
</dbReference>
<dbReference type="OrthoDB" id="3781969at2"/>
<dbReference type="SUPFAM" id="SSF103196">
    <property type="entry name" value="Roadblock/LC7 domain"/>
    <property type="match status" value="1"/>
</dbReference>
<sequence>MSQLDQQAQQLLSIEGATGAAVVDIASGMALATAGTPGFDLTVAAAGNANVIRAKLKTMSELGLQSTLEDIMITIDGQYHLINALSGDGKNGLFIYLVLDQRIANLALARHKVKGIAASITV</sequence>